<dbReference type="AlphaFoldDB" id="A0A4R4ZT23"/>
<organism evidence="8 9">
    <name type="scientific">Actinomadura rubrisoli</name>
    <dbReference type="NCBI Taxonomy" id="2530368"/>
    <lineage>
        <taxon>Bacteria</taxon>
        <taxon>Bacillati</taxon>
        <taxon>Actinomycetota</taxon>
        <taxon>Actinomycetes</taxon>
        <taxon>Streptosporangiales</taxon>
        <taxon>Thermomonosporaceae</taxon>
        <taxon>Actinomadura</taxon>
    </lineage>
</organism>
<evidence type="ECO:0000256" key="5">
    <source>
        <dbReference type="ARBA" id="ARBA00023136"/>
    </source>
</evidence>
<evidence type="ECO:0000256" key="4">
    <source>
        <dbReference type="ARBA" id="ARBA00022989"/>
    </source>
</evidence>
<keyword evidence="5 6" id="KW-0472">Membrane</keyword>
<reference evidence="8 9" key="1">
    <citation type="submission" date="2019-03" db="EMBL/GenBank/DDBJ databases">
        <title>Draft genome sequences of novel Actinobacteria.</title>
        <authorList>
            <person name="Sahin N."/>
            <person name="Ay H."/>
            <person name="Saygin H."/>
        </authorList>
    </citation>
    <scope>NUCLEOTIDE SEQUENCE [LARGE SCALE GENOMIC DNA]</scope>
    <source>
        <strain evidence="8 9">H3C3</strain>
    </source>
</reference>
<feature type="transmembrane region" description="Helical" evidence="6">
    <location>
        <begin position="6"/>
        <end position="27"/>
    </location>
</feature>
<evidence type="ECO:0000259" key="7">
    <source>
        <dbReference type="Pfam" id="PF13396"/>
    </source>
</evidence>
<gene>
    <name evidence="8" type="ORF">E1298_44855</name>
</gene>
<comment type="subcellular location">
    <subcellularLocation>
        <location evidence="1">Cell membrane</location>
        <topology evidence="1">Multi-pass membrane protein</topology>
    </subcellularLocation>
</comment>
<evidence type="ECO:0000256" key="3">
    <source>
        <dbReference type="ARBA" id="ARBA00022692"/>
    </source>
</evidence>
<protein>
    <submittedName>
        <fullName evidence="8">PLDc_N domain-containing protein</fullName>
    </submittedName>
</protein>
<evidence type="ECO:0000256" key="1">
    <source>
        <dbReference type="ARBA" id="ARBA00004651"/>
    </source>
</evidence>
<evidence type="ECO:0000256" key="6">
    <source>
        <dbReference type="SAM" id="Phobius"/>
    </source>
</evidence>
<keyword evidence="3 6" id="KW-0812">Transmembrane</keyword>
<evidence type="ECO:0000256" key="2">
    <source>
        <dbReference type="ARBA" id="ARBA00022475"/>
    </source>
</evidence>
<keyword evidence="4 6" id="KW-1133">Transmembrane helix</keyword>
<comment type="caution">
    <text evidence="8">The sequence shown here is derived from an EMBL/GenBank/DDBJ whole genome shotgun (WGS) entry which is preliminary data.</text>
</comment>
<dbReference type="Proteomes" id="UP000294513">
    <property type="component" value="Unassembled WGS sequence"/>
</dbReference>
<sequence length="64" mass="6923">MGKGEVAAFAPLVLIAVVFVAGCLIDLVRRPRVRHMPKWAWALVCVASIPLGGVLYLLVGREHS</sequence>
<dbReference type="InterPro" id="IPR027379">
    <property type="entry name" value="CLS_N"/>
</dbReference>
<name>A0A4R4ZT23_9ACTN</name>
<dbReference type="PROSITE" id="PS51257">
    <property type="entry name" value="PROKAR_LIPOPROTEIN"/>
    <property type="match status" value="1"/>
</dbReference>
<keyword evidence="2" id="KW-1003">Cell membrane</keyword>
<evidence type="ECO:0000313" key="9">
    <source>
        <dbReference type="Proteomes" id="UP000294513"/>
    </source>
</evidence>
<keyword evidence="9" id="KW-1185">Reference proteome</keyword>
<dbReference type="OrthoDB" id="3298527at2"/>
<proteinExistence type="predicted"/>
<feature type="transmembrane region" description="Helical" evidence="6">
    <location>
        <begin position="39"/>
        <end position="59"/>
    </location>
</feature>
<dbReference type="Pfam" id="PF13396">
    <property type="entry name" value="PLDc_N"/>
    <property type="match status" value="1"/>
</dbReference>
<feature type="domain" description="Cardiolipin synthase N-terminal" evidence="7">
    <location>
        <begin position="20"/>
        <end position="61"/>
    </location>
</feature>
<evidence type="ECO:0000313" key="8">
    <source>
        <dbReference type="EMBL" id="TDD62238.1"/>
    </source>
</evidence>
<accession>A0A4R4ZT23</accession>
<dbReference type="GO" id="GO:0005886">
    <property type="term" value="C:plasma membrane"/>
    <property type="evidence" value="ECO:0007669"/>
    <property type="project" value="UniProtKB-SubCell"/>
</dbReference>
<dbReference type="EMBL" id="SMKU01000538">
    <property type="protein sequence ID" value="TDD62238.1"/>
    <property type="molecule type" value="Genomic_DNA"/>
</dbReference>